<organism evidence="3 4">
    <name type="scientific">Aspergillus cristatus</name>
    <name type="common">Chinese Fuzhuan brick tea-fermentation fungus</name>
    <name type="synonym">Eurotium cristatum</name>
    <dbReference type="NCBI Taxonomy" id="573508"/>
    <lineage>
        <taxon>Eukaryota</taxon>
        <taxon>Fungi</taxon>
        <taxon>Dikarya</taxon>
        <taxon>Ascomycota</taxon>
        <taxon>Pezizomycotina</taxon>
        <taxon>Eurotiomycetes</taxon>
        <taxon>Eurotiomycetidae</taxon>
        <taxon>Eurotiales</taxon>
        <taxon>Aspergillaceae</taxon>
        <taxon>Aspergillus</taxon>
        <taxon>Aspergillus subgen. Aspergillus</taxon>
    </lineage>
</organism>
<gene>
    <name evidence="3" type="ORF">SI65_04553</name>
</gene>
<dbReference type="Pfam" id="PF24571">
    <property type="entry name" value="HEAT_SCC3-SA"/>
    <property type="match status" value="1"/>
</dbReference>
<dbReference type="Proteomes" id="UP000094569">
    <property type="component" value="Unassembled WGS sequence"/>
</dbReference>
<accession>A0A1E3BF99</accession>
<feature type="compositionally biased region" description="Acidic residues" evidence="1">
    <location>
        <begin position="1147"/>
        <end position="1156"/>
    </location>
</feature>
<feature type="compositionally biased region" description="Basic residues" evidence="1">
    <location>
        <begin position="93"/>
        <end position="103"/>
    </location>
</feature>
<dbReference type="GO" id="GO:0003682">
    <property type="term" value="F:chromatin binding"/>
    <property type="evidence" value="ECO:0007669"/>
    <property type="project" value="TreeGrafter"/>
</dbReference>
<dbReference type="SUPFAM" id="SSF48371">
    <property type="entry name" value="ARM repeat"/>
    <property type="match status" value="1"/>
</dbReference>
<dbReference type="InterPro" id="IPR039662">
    <property type="entry name" value="Cohesin_Scc3/SA"/>
</dbReference>
<dbReference type="InterPro" id="IPR011989">
    <property type="entry name" value="ARM-like"/>
</dbReference>
<dbReference type="InterPro" id="IPR056396">
    <property type="entry name" value="HEAT_SCC3-SA"/>
</dbReference>
<dbReference type="OrthoDB" id="498590at2759"/>
<dbReference type="FunFam" id="1.25.10.10:FF:000433">
    <property type="entry name" value="Nuclear cohesin complex subunit (Psc3), putative"/>
    <property type="match status" value="1"/>
</dbReference>
<dbReference type="GO" id="GO:0007062">
    <property type="term" value="P:sister chromatid cohesion"/>
    <property type="evidence" value="ECO:0007669"/>
    <property type="project" value="UniProtKB-ARBA"/>
</dbReference>
<dbReference type="Pfam" id="PF21581">
    <property type="entry name" value="SCD"/>
    <property type="match status" value="1"/>
</dbReference>
<sequence length="1207" mass="134829">MEDESRLSSSQADMTQDPTSTHATDRRKSGRVTRKPELLSQSYNDGTGSKRKRDTAGEEDEDAGEEEEDQEVDDASESESNEEDADEEELRERKRAARKKSTKKASTTPKTKAKPRTTKKVKVAGNGIGGQLALRPAATNGKRTVRKPKVRPSLAAGERGLYAEVFGKANSSDTVAANWLSRYQNDQSTAMRDMVNFMLRCTGTDLEIDTSEVEDVDNAPTRIDDLQTQYHQLGISEYPLISKAKKFRAFQPVLEEFFGALIQTLHHSSVLYNDENLFENIQIWISALSTSSCRPFRHTSTVISLAIMNTLCDVAREIMTSVSTSRKQVESEKKKKSVNQGRVDAMQTSVEEGEKKLEMVDEFLKDGVNIVFVHRYRDIDPRIRCECMSALGQWIRNYREYFFEGQFLRYLGWILSDPVAQTRAVVVEQLRGLYENKDNIAGLRSFTERFRQRMVEMAAQDADVVVRASAVELLDLIRDAGLIEPGDVDVVGRLVFDAEPRVRMAAGRFFVANVQDVFDSTTEELGDEINELFGDEDEDDFASPKRSWIKFKCLVDMLQSYDSQENDQKPDRSVATSRDALSGTSIDSRFVLATEAIYPHLEELAQWQSLAGYLLYDHSQIAEATDDDATGTVRSLYKMEEGQEVTLLEVLCCAVKLRVLDVSKSDVDKRGRKVKALTEKIPELQEEIAHSLAQIIPQLLNKFGSVPEAASAVLRLEHLVDLDKIQDLQKDATAYTTLLNDINKQFLTHSDQDVLTEASVAFLHAKSSDDMKEALESKVQELWDDIIDALSTLSQNEEVQDESSLPSDALTELINTVTRVSNLASVTDCTQILETAPSSRSKGKKKTTLEAPFNTLIHLAKRGLRGQEEDEDAAKAETELVINSIRTLLFFFMWKVQSLATALNAGKVSFTTAYFEALAKSREVFAEILVSIMQKRTSLDDIRFTATTTLLDLQTLFSTLRHAGQTAENDEDTLTQTQGLVHEINTDTQKLIAKIHGIAERIYAKKIRKPLEPAEDDLPTSDEDVEKEPSDDEENESNADEDEESADSERLRSTILAEQRLCELTGKIVLAIIGRVIDASGPQQGQLKKKLVQHKSRLGPNYREVLSFLDERKARGGAGSRSAKSKKTAGTKNGNAGSNAQKSAERIDDEEDEEDGAAGRNEVEEDEDEDLRVKGLVEDDNADQENGDEDDNNTVAPDPDEDEVMGD</sequence>
<comment type="caution">
    <text evidence="3">The sequence shown here is derived from an EMBL/GenBank/DDBJ whole genome shotgun (WGS) entry which is preliminary data.</text>
</comment>
<evidence type="ECO:0000313" key="4">
    <source>
        <dbReference type="Proteomes" id="UP000094569"/>
    </source>
</evidence>
<dbReference type="PROSITE" id="PS51425">
    <property type="entry name" value="SCD"/>
    <property type="match status" value="1"/>
</dbReference>
<evidence type="ECO:0000256" key="1">
    <source>
        <dbReference type="SAM" id="MobiDB-lite"/>
    </source>
</evidence>
<dbReference type="InterPro" id="IPR020839">
    <property type="entry name" value="SCD"/>
</dbReference>
<dbReference type="InterPro" id="IPR013721">
    <property type="entry name" value="STAG"/>
</dbReference>
<dbReference type="PANTHER" id="PTHR11199:SF0">
    <property type="entry name" value="LD34181P-RELATED"/>
    <property type="match status" value="1"/>
</dbReference>
<dbReference type="InterPro" id="IPR016024">
    <property type="entry name" value="ARM-type_fold"/>
</dbReference>
<feature type="region of interest" description="Disordered" evidence="1">
    <location>
        <begin position="1010"/>
        <end position="1051"/>
    </location>
</feature>
<dbReference type="Gene3D" id="1.25.10.10">
    <property type="entry name" value="Leucine-rich Repeat Variant"/>
    <property type="match status" value="1"/>
</dbReference>
<feature type="region of interest" description="Disordered" evidence="1">
    <location>
        <begin position="1113"/>
        <end position="1207"/>
    </location>
</feature>
<feature type="compositionally biased region" description="Acidic residues" evidence="1">
    <location>
        <begin position="1013"/>
        <end position="1046"/>
    </location>
</feature>
<dbReference type="EMBL" id="JXNT01000004">
    <property type="protein sequence ID" value="ODM19568.1"/>
    <property type="molecule type" value="Genomic_DNA"/>
</dbReference>
<feature type="region of interest" description="Disordered" evidence="1">
    <location>
        <begin position="1"/>
        <end position="120"/>
    </location>
</feature>
<dbReference type="AlphaFoldDB" id="A0A1E3BF99"/>
<protein>
    <recommendedName>
        <fullName evidence="2">SCD domain-containing protein</fullName>
    </recommendedName>
</protein>
<dbReference type="GO" id="GO:0008278">
    <property type="term" value="C:cohesin complex"/>
    <property type="evidence" value="ECO:0007669"/>
    <property type="project" value="TreeGrafter"/>
</dbReference>
<dbReference type="GO" id="GO:0005634">
    <property type="term" value="C:nucleus"/>
    <property type="evidence" value="ECO:0007669"/>
    <property type="project" value="TreeGrafter"/>
</dbReference>
<dbReference type="STRING" id="573508.A0A1E3BF99"/>
<dbReference type="Pfam" id="PF08514">
    <property type="entry name" value="STAG"/>
    <property type="match status" value="1"/>
</dbReference>
<feature type="compositionally biased region" description="Acidic residues" evidence="1">
    <location>
        <begin position="57"/>
        <end position="89"/>
    </location>
</feature>
<evidence type="ECO:0000313" key="3">
    <source>
        <dbReference type="EMBL" id="ODM19568.1"/>
    </source>
</evidence>
<feature type="compositionally biased region" description="Acidic residues" evidence="1">
    <location>
        <begin position="1178"/>
        <end position="1207"/>
    </location>
</feature>
<dbReference type="PANTHER" id="PTHR11199">
    <property type="entry name" value="STROMAL ANTIGEN"/>
    <property type="match status" value="1"/>
</dbReference>
<feature type="domain" description="SCD" evidence="2">
    <location>
        <begin position="372"/>
        <end position="457"/>
    </location>
</feature>
<name>A0A1E3BF99_ASPCR</name>
<proteinExistence type="predicted"/>
<keyword evidence="4" id="KW-1185">Reference proteome</keyword>
<feature type="compositionally biased region" description="Polar residues" evidence="1">
    <location>
        <begin position="7"/>
        <end position="22"/>
    </location>
</feature>
<evidence type="ECO:0000259" key="2">
    <source>
        <dbReference type="PROSITE" id="PS51425"/>
    </source>
</evidence>
<dbReference type="GO" id="GO:0000785">
    <property type="term" value="C:chromatin"/>
    <property type="evidence" value="ECO:0007669"/>
    <property type="project" value="TreeGrafter"/>
</dbReference>
<dbReference type="VEuPathDB" id="FungiDB:SI65_04553"/>
<feature type="compositionally biased region" description="Basic residues" evidence="1">
    <location>
        <begin position="111"/>
        <end position="120"/>
    </location>
</feature>
<reference evidence="3 4" key="1">
    <citation type="journal article" date="2016" name="BMC Genomics">
        <title>Comparative genomic and transcriptomic analyses of the Fuzhuan brick tea-fermentation fungus Aspergillus cristatus.</title>
        <authorList>
            <person name="Ge Y."/>
            <person name="Wang Y."/>
            <person name="Liu Y."/>
            <person name="Tan Y."/>
            <person name="Ren X."/>
            <person name="Zhang X."/>
            <person name="Hyde K.D."/>
            <person name="Liu Y."/>
            <person name="Liu Z."/>
        </authorList>
    </citation>
    <scope>NUCLEOTIDE SEQUENCE [LARGE SCALE GENOMIC DNA]</scope>
    <source>
        <strain evidence="3 4">GZAAS20.1005</strain>
    </source>
</reference>
<feature type="compositionally biased region" description="Polar residues" evidence="1">
    <location>
        <begin position="1130"/>
        <end position="1142"/>
    </location>
</feature>